<reference evidence="6 7" key="1">
    <citation type="journal article" date="2016" name="Nat. Commun.">
        <title>Thousands of microbial genomes shed light on interconnected biogeochemical processes in an aquifer system.</title>
        <authorList>
            <person name="Anantharaman K."/>
            <person name="Brown C.T."/>
            <person name="Hug L.A."/>
            <person name="Sharon I."/>
            <person name="Castelle C.J."/>
            <person name="Probst A.J."/>
            <person name="Thomas B.C."/>
            <person name="Singh A."/>
            <person name="Wilkins M.J."/>
            <person name="Karaoz U."/>
            <person name="Brodie E.L."/>
            <person name="Williams K.H."/>
            <person name="Hubbard S.S."/>
            <person name="Banfield J.F."/>
        </authorList>
    </citation>
    <scope>NUCLEOTIDE SEQUENCE [LARGE SCALE GENOMIC DNA]</scope>
</reference>
<dbReference type="Gene3D" id="6.10.250.290">
    <property type="match status" value="1"/>
</dbReference>
<keyword evidence="2 5" id="KW-0689">Ribosomal protein</keyword>
<dbReference type="GO" id="GO:1990904">
    <property type="term" value="C:ribonucleoprotein complex"/>
    <property type="evidence" value="ECO:0007669"/>
    <property type="project" value="UniProtKB-KW"/>
</dbReference>
<dbReference type="GO" id="GO:0005840">
    <property type="term" value="C:ribosome"/>
    <property type="evidence" value="ECO:0007669"/>
    <property type="project" value="UniProtKB-KW"/>
</dbReference>
<comment type="function">
    <text evidence="5">Forms part of the ribosomal stalk, playing a central role in the interaction of the ribosome with GTP-bound translation factors.</text>
</comment>
<protein>
    <recommendedName>
        <fullName evidence="4 5">Large ribosomal subunit protein uL10</fullName>
    </recommendedName>
</protein>
<keyword evidence="5" id="KW-0699">rRNA-binding</keyword>
<dbReference type="InterPro" id="IPR001790">
    <property type="entry name" value="Ribosomal_uL10"/>
</dbReference>
<dbReference type="Gene3D" id="3.30.70.1730">
    <property type="match status" value="1"/>
</dbReference>
<dbReference type="GO" id="GO:0006412">
    <property type="term" value="P:translation"/>
    <property type="evidence" value="ECO:0007669"/>
    <property type="project" value="UniProtKB-UniRule"/>
</dbReference>
<evidence type="ECO:0000256" key="3">
    <source>
        <dbReference type="ARBA" id="ARBA00023274"/>
    </source>
</evidence>
<evidence type="ECO:0000313" key="7">
    <source>
        <dbReference type="Proteomes" id="UP000179230"/>
    </source>
</evidence>
<evidence type="ECO:0000256" key="1">
    <source>
        <dbReference type="ARBA" id="ARBA00008889"/>
    </source>
</evidence>
<dbReference type="InterPro" id="IPR047865">
    <property type="entry name" value="Ribosomal_uL10_bac_type"/>
</dbReference>
<dbReference type="NCBIfam" id="NF000955">
    <property type="entry name" value="PRK00099.1-1"/>
    <property type="match status" value="1"/>
</dbReference>
<dbReference type="HAMAP" id="MF_00362">
    <property type="entry name" value="Ribosomal_uL10"/>
    <property type="match status" value="1"/>
</dbReference>
<dbReference type="CDD" id="cd05797">
    <property type="entry name" value="Ribosomal_L10"/>
    <property type="match status" value="1"/>
</dbReference>
<dbReference type="InterPro" id="IPR022973">
    <property type="entry name" value="Ribosomal_uL10_bac"/>
</dbReference>
<dbReference type="Proteomes" id="UP000179230">
    <property type="component" value="Unassembled WGS sequence"/>
</dbReference>
<name>A0A1F6FPK8_9BACT</name>
<comment type="caution">
    <text evidence="6">The sequence shown here is derived from an EMBL/GenBank/DDBJ whole genome shotgun (WGS) entry which is preliminary data.</text>
</comment>
<evidence type="ECO:0000313" key="6">
    <source>
        <dbReference type="EMBL" id="OGG87804.1"/>
    </source>
</evidence>
<evidence type="ECO:0000256" key="4">
    <source>
        <dbReference type="ARBA" id="ARBA00035202"/>
    </source>
</evidence>
<dbReference type="PANTHER" id="PTHR11560">
    <property type="entry name" value="39S RIBOSOMAL PROTEIN L10, MITOCHONDRIAL"/>
    <property type="match status" value="1"/>
</dbReference>
<dbReference type="EMBL" id="MFMT01000041">
    <property type="protein sequence ID" value="OGG87804.1"/>
    <property type="molecule type" value="Genomic_DNA"/>
</dbReference>
<keyword evidence="5" id="KW-0694">RNA-binding</keyword>
<gene>
    <name evidence="5" type="primary">rplJ</name>
    <name evidence="6" type="ORF">A2592_02040</name>
</gene>
<proteinExistence type="inferred from homology"/>
<keyword evidence="3 5" id="KW-0687">Ribonucleoprotein</keyword>
<dbReference type="SUPFAM" id="SSF160369">
    <property type="entry name" value="Ribosomal protein L10-like"/>
    <property type="match status" value="1"/>
</dbReference>
<dbReference type="InterPro" id="IPR043141">
    <property type="entry name" value="Ribosomal_uL10-like_sf"/>
</dbReference>
<dbReference type="Pfam" id="PF00466">
    <property type="entry name" value="Ribosomal_L10"/>
    <property type="match status" value="1"/>
</dbReference>
<accession>A0A1F6FPK8</accession>
<comment type="similarity">
    <text evidence="1 5">Belongs to the universal ribosomal protein uL10 family.</text>
</comment>
<sequence length="160" mass="17448">MTKAKKQNILIKLTELKDAADSIVFVHYKGLSVTDTTAMRKELREKGVGYFVAKKTLMKRAFQGTFTGEMPVLGGEIAVVYSEDPMAPAQSMLDFSTKFKDKISIVGGVFQGVYKDEAEMTEIASIPSLHVLRGMFVNVINSPIQGLAVALNALAEKKSA</sequence>
<evidence type="ECO:0000256" key="2">
    <source>
        <dbReference type="ARBA" id="ARBA00022980"/>
    </source>
</evidence>
<evidence type="ECO:0000256" key="5">
    <source>
        <dbReference type="HAMAP-Rule" id="MF_00362"/>
    </source>
</evidence>
<comment type="subunit">
    <text evidence="5">Part of the ribosomal stalk of the 50S ribosomal subunit. The N-terminus interacts with L11 and the large rRNA to form the base of the stalk. The C-terminus forms an elongated spine to which L12 dimers bind in a sequential fashion forming a multimeric L10(L12)X complex.</text>
</comment>
<dbReference type="GO" id="GO:0070180">
    <property type="term" value="F:large ribosomal subunit rRNA binding"/>
    <property type="evidence" value="ECO:0007669"/>
    <property type="project" value="UniProtKB-UniRule"/>
</dbReference>
<dbReference type="AlphaFoldDB" id="A0A1F6FPK8"/>
<organism evidence="6 7">
    <name type="scientific">Candidatus Kaiserbacteria bacterium RIFOXYD1_FULL_42_15</name>
    <dbReference type="NCBI Taxonomy" id="1798532"/>
    <lineage>
        <taxon>Bacteria</taxon>
        <taxon>Candidatus Kaiseribacteriota</taxon>
    </lineage>
</organism>